<proteinExistence type="predicted"/>
<reference evidence="2" key="1">
    <citation type="submission" date="2025-08" db="UniProtKB">
        <authorList>
            <consortium name="RefSeq"/>
        </authorList>
    </citation>
    <scope>IDENTIFICATION</scope>
    <source>
        <tissue evidence="2">Leaves</tissue>
    </source>
</reference>
<dbReference type="Pfam" id="PF04827">
    <property type="entry name" value="Plant_tran"/>
    <property type="match status" value="1"/>
</dbReference>
<gene>
    <name evidence="2" type="primary">LOC108984205</name>
</gene>
<dbReference type="PANTHER" id="PTHR47150">
    <property type="entry name" value="OS12G0169200 PROTEIN"/>
    <property type="match status" value="1"/>
</dbReference>
<protein>
    <submittedName>
        <fullName evidence="2">Uncharacterized protein LOC108984205</fullName>
    </submittedName>
</protein>
<accession>A0A2I4DWV4</accession>
<evidence type="ECO:0000313" key="2">
    <source>
        <dbReference type="RefSeq" id="XP_018811627.1"/>
    </source>
</evidence>
<dbReference type="PANTHER" id="PTHR47150:SF7">
    <property type="entry name" value="NUCLEASE"/>
    <property type="match status" value="1"/>
</dbReference>
<keyword evidence="1" id="KW-1185">Reference proteome</keyword>
<dbReference type="STRING" id="51240.A0A2I4DWV4"/>
<dbReference type="InterPro" id="IPR006912">
    <property type="entry name" value="Harbinger_derived_prot"/>
</dbReference>
<dbReference type="Gramene" id="Jr02_08230_p1">
    <property type="protein sequence ID" value="cds.Jr02_08230_p1"/>
    <property type="gene ID" value="Jr02_08230"/>
</dbReference>
<sequence length="169" mass="19675">MAHLFFCKLLLNLFLEDELEVVLNDDEGSTSRHHGNYQCRKYIRHDHIQEHRRLFCDYFARILVDPSNLFPISRLLFLRIQHEVEANELYFIQRRDNAGRLGLSFMQKITAALRMLACGVIGSHNDINMLERSFIFPELAQGHAPPVNYSINGNDYTMGNYIADGIYPK</sequence>
<dbReference type="RefSeq" id="XP_018811627.1">
    <property type="nucleotide sequence ID" value="XM_018956082.1"/>
</dbReference>
<dbReference type="KEGG" id="jre:108984205"/>
<dbReference type="Proteomes" id="UP000235220">
    <property type="component" value="Chromosome 2"/>
</dbReference>
<dbReference type="OrthoDB" id="1926684at2759"/>
<dbReference type="AlphaFoldDB" id="A0A2I4DWV4"/>
<evidence type="ECO:0000313" key="1">
    <source>
        <dbReference type="Proteomes" id="UP000235220"/>
    </source>
</evidence>
<organism evidence="1 2">
    <name type="scientific">Juglans regia</name>
    <name type="common">English walnut</name>
    <dbReference type="NCBI Taxonomy" id="51240"/>
    <lineage>
        <taxon>Eukaryota</taxon>
        <taxon>Viridiplantae</taxon>
        <taxon>Streptophyta</taxon>
        <taxon>Embryophyta</taxon>
        <taxon>Tracheophyta</taxon>
        <taxon>Spermatophyta</taxon>
        <taxon>Magnoliopsida</taxon>
        <taxon>eudicotyledons</taxon>
        <taxon>Gunneridae</taxon>
        <taxon>Pentapetalae</taxon>
        <taxon>rosids</taxon>
        <taxon>fabids</taxon>
        <taxon>Fagales</taxon>
        <taxon>Juglandaceae</taxon>
        <taxon>Juglans</taxon>
    </lineage>
</organism>
<name>A0A2I4DWV4_JUGRE</name>
<dbReference type="GeneID" id="108984205"/>